<gene>
    <name evidence="2" type="ORF">FN846DRAFT_903514</name>
</gene>
<proteinExistence type="predicted"/>
<evidence type="ECO:0000256" key="1">
    <source>
        <dbReference type="SAM" id="MobiDB-lite"/>
    </source>
</evidence>
<dbReference type="InParanoid" id="A0A5J5F7D1"/>
<name>A0A5J5F7D1_9PEZI</name>
<organism evidence="2 3">
    <name type="scientific">Sphaerosporella brunnea</name>
    <dbReference type="NCBI Taxonomy" id="1250544"/>
    <lineage>
        <taxon>Eukaryota</taxon>
        <taxon>Fungi</taxon>
        <taxon>Dikarya</taxon>
        <taxon>Ascomycota</taxon>
        <taxon>Pezizomycotina</taxon>
        <taxon>Pezizomycetes</taxon>
        <taxon>Pezizales</taxon>
        <taxon>Pyronemataceae</taxon>
        <taxon>Sphaerosporella</taxon>
    </lineage>
</organism>
<reference evidence="2 3" key="1">
    <citation type="submission" date="2019-09" db="EMBL/GenBank/DDBJ databases">
        <title>Draft genome of the ectomycorrhizal ascomycete Sphaerosporella brunnea.</title>
        <authorList>
            <consortium name="DOE Joint Genome Institute"/>
            <person name="Benucci G.M."/>
            <person name="Marozzi G."/>
            <person name="Antonielli L."/>
            <person name="Sanchez S."/>
            <person name="Marco P."/>
            <person name="Wang X."/>
            <person name="Falini L.B."/>
            <person name="Barry K."/>
            <person name="Haridas S."/>
            <person name="Lipzen A."/>
            <person name="Labutti K."/>
            <person name="Grigoriev I.V."/>
            <person name="Murat C."/>
            <person name="Martin F."/>
            <person name="Albertini E."/>
            <person name="Donnini D."/>
            <person name="Bonito G."/>
        </authorList>
    </citation>
    <scope>NUCLEOTIDE SEQUENCE [LARGE SCALE GENOMIC DNA]</scope>
    <source>
        <strain evidence="2 3">Sb_GMNB300</strain>
    </source>
</reference>
<feature type="region of interest" description="Disordered" evidence="1">
    <location>
        <begin position="205"/>
        <end position="226"/>
    </location>
</feature>
<keyword evidence="3" id="KW-1185">Reference proteome</keyword>
<dbReference type="EMBL" id="VXIS01000023">
    <property type="protein sequence ID" value="KAA8912531.1"/>
    <property type="molecule type" value="Genomic_DNA"/>
</dbReference>
<sequence>MNHVFQPWINCELGSFSPLSSTDLTGLWQTVQTDLQTAPAREEHCEPSTDTVRSGTFRFPVRRSASVLPTSKATALVSSHRRLAATPPPGNPVPDSRFDGEATSTKRAACLLTVKSCSALPKLWSPAPPRISPSLGTTDEKIYIVIANFICQMHDDQRQAMPGMISNIYDGKGQVLLDARLENAHPATEARWGWSSTSETVRVADQRDLRGRPRLAGDSCRKAKAG</sequence>
<dbReference type="AlphaFoldDB" id="A0A5J5F7D1"/>
<dbReference type="Proteomes" id="UP000326924">
    <property type="component" value="Unassembled WGS sequence"/>
</dbReference>
<protein>
    <submittedName>
        <fullName evidence="2">Uncharacterized protein</fullName>
    </submittedName>
</protein>
<evidence type="ECO:0000313" key="3">
    <source>
        <dbReference type="Proteomes" id="UP000326924"/>
    </source>
</evidence>
<evidence type="ECO:0000313" key="2">
    <source>
        <dbReference type="EMBL" id="KAA8912531.1"/>
    </source>
</evidence>
<accession>A0A5J5F7D1</accession>
<comment type="caution">
    <text evidence="2">The sequence shown here is derived from an EMBL/GenBank/DDBJ whole genome shotgun (WGS) entry which is preliminary data.</text>
</comment>